<organism evidence="1 2">
    <name type="scientific">Coprinopsis marcescibilis</name>
    <name type="common">Agaric fungus</name>
    <name type="synonym">Psathyrella marcescibilis</name>
    <dbReference type="NCBI Taxonomy" id="230819"/>
    <lineage>
        <taxon>Eukaryota</taxon>
        <taxon>Fungi</taxon>
        <taxon>Dikarya</taxon>
        <taxon>Basidiomycota</taxon>
        <taxon>Agaricomycotina</taxon>
        <taxon>Agaricomycetes</taxon>
        <taxon>Agaricomycetidae</taxon>
        <taxon>Agaricales</taxon>
        <taxon>Agaricineae</taxon>
        <taxon>Psathyrellaceae</taxon>
        <taxon>Coprinopsis</taxon>
    </lineage>
</organism>
<dbReference type="AlphaFoldDB" id="A0A5C3L2P0"/>
<evidence type="ECO:0000313" key="1">
    <source>
        <dbReference type="EMBL" id="TFK27097.1"/>
    </source>
</evidence>
<dbReference type="Proteomes" id="UP000307440">
    <property type="component" value="Unassembled WGS sequence"/>
</dbReference>
<dbReference type="EMBL" id="ML210168">
    <property type="protein sequence ID" value="TFK27097.1"/>
    <property type="molecule type" value="Genomic_DNA"/>
</dbReference>
<reference evidence="1 2" key="1">
    <citation type="journal article" date="2019" name="Nat. Ecol. Evol.">
        <title>Megaphylogeny resolves global patterns of mushroom evolution.</title>
        <authorList>
            <person name="Varga T."/>
            <person name="Krizsan K."/>
            <person name="Foldi C."/>
            <person name="Dima B."/>
            <person name="Sanchez-Garcia M."/>
            <person name="Sanchez-Ramirez S."/>
            <person name="Szollosi G.J."/>
            <person name="Szarkandi J.G."/>
            <person name="Papp V."/>
            <person name="Albert L."/>
            <person name="Andreopoulos W."/>
            <person name="Angelini C."/>
            <person name="Antonin V."/>
            <person name="Barry K.W."/>
            <person name="Bougher N.L."/>
            <person name="Buchanan P."/>
            <person name="Buyck B."/>
            <person name="Bense V."/>
            <person name="Catcheside P."/>
            <person name="Chovatia M."/>
            <person name="Cooper J."/>
            <person name="Damon W."/>
            <person name="Desjardin D."/>
            <person name="Finy P."/>
            <person name="Geml J."/>
            <person name="Haridas S."/>
            <person name="Hughes K."/>
            <person name="Justo A."/>
            <person name="Karasinski D."/>
            <person name="Kautmanova I."/>
            <person name="Kiss B."/>
            <person name="Kocsube S."/>
            <person name="Kotiranta H."/>
            <person name="LaButti K.M."/>
            <person name="Lechner B.E."/>
            <person name="Liimatainen K."/>
            <person name="Lipzen A."/>
            <person name="Lukacs Z."/>
            <person name="Mihaltcheva S."/>
            <person name="Morgado L.N."/>
            <person name="Niskanen T."/>
            <person name="Noordeloos M.E."/>
            <person name="Ohm R.A."/>
            <person name="Ortiz-Santana B."/>
            <person name="Ovrebo C."/>
            <person name="Racz N."/>
            <person name="Riley R."/>
            <person name="Savchenko A."/>
            <person name="Shiryaev A."/>
            <person name="Soop K."/>
            <person name="Spirin V."/>
            <person name="Szebenyi C."/>
            <person name="Tomsovsky M."/>
            <person name="Tulloss R.E."/>
            <person name="Uehling J."/>
            <person name="Grigoriev I.V."/>
            <person name="Vagvolgyi C."/>
            <person name="Papp T."/>
            <person name="Martin F.M."/>
            <person name="Miettinen O."/>
            <person name="Hibbett D.S."/>
            <person name="Nagy L.G."/>
        </authorList>
    </citation>
    <scope>NUCLEOTIDE SEQUENCE [LARGE SCALE GENOMIC DNA]</scope>
    <source>
        <strain evidence="1 2">CBS 121175</strain>
    </source>
</reference>
<name>A0A5C3L2P0_COPMA</name>
<protein>
    <submittedName>
        <fullName evidence="1">Uncharacterized protein</fullName>
    </submittedName>
</protein>
<sequence>MSLLRALSNGVARQLQAASRLSTHRPSPLLRVVPAQRCRTFWGGPKPESTSDVQNEVNDKAKEIMAKFVQSEEWKKIAQHPPAVEAIQKFMNVIGSKGLSMQPNQPPKLREMMKLAMDPEFRDALNRMKTEIKNAGVDIDNPEFIQSLMGAGGGGSSQGLFPWSK</sequence>
<evidence type="ECO:0000313" key="2">
    <source>
        <dbReference type="Proteomes" id="UP000307440"/>
    </source>
</evidence>
<dbReference type="OrthoDB" id="10008801at2759"/>
<gene>
    <name evidence="1" type="ORF">FA15DRAFT_702315</name>
</gene>
<keyword evidence="2" id="KW-1185">Reference proteome</keyword>
<proteinExistence type="predicted"/>
<accession>A0A5C3L2P0</accession>